<evidence type="ECO:0000313" key="2">
    <source>
        <dbReference type="Proteomes" id="UP000962161"/>
    </source>
</evidence>
<name>A0AAE6I9J6_CLOSG</name>
<dbReference type="Proteomes" id="UP000962161">
    <property type="component" value="Plasmid unnamed1"/>
</dbReference>
<keyword evidence="1" id="KW-0614">Plasmid</keyword>
<gene>
    <name evidence="1" type="ORF">CGS26_19855</name>
</gene>
<sequence length="138" mass="15804">MVVLHEAERIDGKGIVKGFITKMWGQYHIILENDENRAYPVVEETIKPYFSKITSSTTSYSPTTYEEFEKNWIKNARRKSIDINGTACLVEINRSLYVVEGNFKSILAFNKENNSEEDVNLIAEFNCGNLKGGKIFKL</sequence>
<dbReference type="AlphaFoldDB" id="A0AAE6I9J6"/>
<proteinExistence type="predicted"/>
<reference evidence="1" key="1">
    <citation type="submission" date="2017-07" db="EMBL/GenBank/DDBJ databases">
        <title>Genome sequencing of BoNT-producing clostridia.</title>
        <authorList>
            <person name="Williamson C."/>
        </authorList>
    </citation>
    <scope>NUCLEOTIDE SEQUENCE</scope>
    <source>
        <strain evidence="1">AM553</strain>
        <plasmid evidence="1">unnamed1</plasmid>
    </source>
</reference>
<accession>A0AAE6I9J6</accession>
<dbReference type="RefSeq" id="WP_061326989.1">
    <property type="nucleotide sequence ID" value="NZ_CP013700.1"/>
</dbReference>
<evidence type="ECO:0000313" key="1">
    <source>
        <dbReference type="EMBL" id="QDY34557.1"/>
    </source>
</evidence>
<organism evidence="1 2">
    <name type="scientific">Clostridium sporogenes</name>
    <dbReference type="NCBI Taxonomy" id="1509"/>
    <lineage>
        <taxon>Bacteria</taxon>
        <taxon>Bacillati</taxon>
        <taxon>Bacillota</taxon>
        <taxon>Clostridia</taxon>
        <taxon>Eubacteriales</taxon>
        <taxon>Clostridiaceae</taxon>
        <taxon>Clostridium</taxon>
    </lineage>
</organism>
<dbReference type="EMBL" id="CP022406">
    <property type="protein sequence ID" value="QDY34557.1"/>
    <property type="molecule type" value="Genomic_DNA"/>
</dbReference>
<geneLocation type="plasmid" evidence="1 2">
    <name>unnamed1</name>
</geneLocation>
<protein>
    <submittedName>
        <fullName evidence="1">Uncharacterized protein</fullName>
    </submittedName>
</protein>